<comment type="cofactor">
    <cofactor evidence="1">
        <name>Zn(2+)</name>
        <dbReference type="ChEBI" id="CHEBI:29105"/>
    </cofactor>
</comment>
<evidence type="ECO:0000256" key="5">
    <source>
        <dbReference type="ARBA" id="ARBA00022833"/>
    </source>
</evidence>
<dbReference type="GO" id="GO:0046872">
    <property type="term" value="F:metal ion binding"/>
    <property type="evidence" value="ECO:0007669"/>
    <property type="project" value="UniProtKB-KW"/>
</dbReference>
<comment type="similarity">
    <text evidence="2">Belongs to the metallo-beta-lactamase superfamily.</text>
</comment>
<keyword evidence="4 7" id="KW-0378">Hydrolase</keyword>
<dbReference type="EMBL" id="CABEEZ010000024">
    <property type="protein sequence ID" value="VTR21390.1"/>
    <property type="molecule type" value="Genomic_DNA"/>
</dbReference>
<accession>A0A4U9TMQ5</accession>
<keyword evidence="3" id="KW-0479">Metal-binding</keyword>
<keyword evidence="5" id="KW-0862">Zinc</keyword>
<dbReference type="Pfam" id="PF00753">
    <property type="entry name" value="Lactamase_B"/>
    <property type="match status" value="1"/>
</dbReference>
<dbReference type="EC" id="3.1.1.81" evidence="7"/>
<dbReference type="InterPro" id="IPR036866">
    <property type="entry name" value="RibonucZ/Hydroxyglut_hydro"/>
</dbReference>
<dbReference type="SMART" id="SM00849">
    <property type="entry name" value="Lactamase_B"/>
    <property type="match status" value="1"/>
</dbReference>
<protein>
    <submittedName>
        <fullName evidence="7">N-acyl homoserine lactonase AiiB</fullName>
        <ecNumber evidence="7">3.1.1.81</ecNumber>
    </submittedName>
</protein>
<name>A0A4U9TMQ5_SERFO</name>
<evidence type="ECO:0000259" key="6">
    <source>
        <dbReference type="SMART" id="SM00849"/>
    </source>
</evidence>
<proteinExistence type="inferred from homology"/>
<reference evidence="7" key="1">
    <citation type="submission" date="2019-05" db="EMBL/GenBank/DDBJ databases">
        <authorList>
            <consortium name="Pathogen Informatics"/>
        </authorList>
    </citation>
    <scope>NUCLEOTIDE SEQUENCE [LARGE SCALE GENOMIC DNA]</scope>
    <source>
        <strain evidence="7">NCTC12965</strain>
    </source>
</reference>
<evidence type="ECO:0000313" key="7">
    <source>
        <dbReference type="EMBL" id="VTR21390.1"/>
    </source>
</evidence>
<dbReference type="AlphaFoldDB" id="A0A4U9TMQ5"/>
<sequence>MANITTFEIGYCTHLGCMALRGSPMRSCKFPSRAYLLEVGERRWLWDTGYASYFQQYTASGIFRLYSQITPVYFSPQQALLEQLRSRGVSVGDIEAVIISHFHADHIAGLRDFSSLNMICSGEGWQQTRELRGFAALKRAFIPGLIPEEFESALQFVESFPLQSLPAELAPFQQGYALPGSDGQILIVPLPGHAAGHLGAFVQTDAGWTLLASDAAWSPLNYQQLRGPSRLANLIMDNPRSYYQTLEALNQLHHGGAAEILLCHEGIYDPADDAMALSASTQAAFHRTGRTGGLSGASVKTLCPSVLAHSPYFRPYCLLPVSEWPEMDKAIHDDAF</sequence>
<dbReference type="CDD" id="cd07730">
    <property type="entry name" value="metallo-hydrolase-like_MBL-fold"/>
    <property type="match status" value="1"/>
</dbReference>
<dbReference type="Gene3D" id="3.60.15.10">
    <property type="entry name" value="Ribonuclease Z/Hydroxyacylglutathione hydrolase-like"/>
    <property type="match status" value="1"/>
</dbReference>
<feature type="domain" description="Metallo-beta-lactamase" evidence="6">
    <location>
        <begin position="31"/>
        <end position="264"/>
    </location>
</feature>
<dbReference type="SUPFAM" id="SSF56281">
    <property type="entry name" value="Metallo-hydrolase/oxidoreductase"/>
    <property type="match status" value="1"/>
</dbReference>
<evidence type="ECO:0000256" key="2">
    <source>
        <dbReference type="ARBA" id="ARBA00007749"/>
    </source>
</evidence>
<gene>
    <name evidence="7" type="primary">aiiB</name>
    <name evidence="7" type="ORF">NCTC12965_01257</name>
</gene>
<dbReference type="PANTHER" id="PTHR42978:SF2">
    <property type="entry name" value="102 KBASES UNSTABLE REGION: FROM 1 TO 119443"/>
    <property type="match status" value="1"/>
</dbReference>
<evidence type="ECO:0000256" key="1">
    <source>
        <dbReference type="ARBA" id="ARBA00001947"/>
    </source>
</evidence>
<dbReference type="InterPro" id="IPR051013">
    <property type="entry name" value="MBL_superfamily_lactonases"/>
</dbReference>
<dbReference type="PANTHER" id="PTHR42978">
    <property type="entry name" value="QUORUM-QUENCHING LACTONASE YTNP-RELATED-RELATED"/>
    <property type="match status" value="1"/>
</dbReference>
<evidence type="ECO:0000256" key="4">
    <source>
        <dbReference type="ARBA" id="ARBA00022801"/>
    </source>
</evidence>
<dbReference type="GO" id="GO:0102007">
    <property type="term" value="F:acyl-L-homoserine-lactone lactonohydrolase activity"/>
    <property type="evidence" value="ECO:0007669"/>
    <property type="project" value="UniProtKB-EC"/>
</dbReference>
<organism evidence="7">
    <name type="scientific">Serratia fonticola</name>
    <dbReference type="NCBI Taxonomy" id="47917"/>
    <lineage>
        <taxon>Bacteria</taxon>
        <taxon>Pseudomonadati</taxon>
        <taxon>Pseudomonadota</taxon>
        <taxon>Gammaproteobacteria</taxon>
        <taxon>Enterobacterales</taxon>
        <taxon>Yersiniaceae</taxon>
        <taxon>Serratia</taxon>
    </lineage>
</organism>
<evidence type="ECO:0000256" key="3">
    <source>
        <dbReference type="ARBA" id="ARBA00022723"/>
    </source>
</evidence>
<dbReference type="InterPro" id="IPR001279">
    <property type="entry name" value="Metallo-B-lactamas"/>
</dbReference>